<protein>
    <recommendedName>
        <fullName evidence="3">Head-to-tail adaptor</fullName>
    </recommendedName>
</protein>
<keyword evidence="2" id="KW-1185">Reference proteome</keyword>
<evidence type="ECO:0000313" key="1">
    <source>
        <dbReference type="EMBL" id="GAA1138391.1"/>
    </source>
</evidence>
<name>A0ABN1UC29_9ACTN</name>
<gene>
    <name evidence="1" type="ORF">GCM10009606_17740</name>
</gene>
<reference evidence="1 2" key="1">
    <citation type="journal article" date="2019" name="Int. J. Syst. Evol. Microbiol.">
        <title>The Global Catalogue of Microorganisms (GCM) 10K type strain sequencing project: providing services to taxonomists for standard genome sequencing and annotation.</title>
        <authorList>
            <consortium name="The Broad Institute Genomics Platform"/>
            <consortium name="The Broad Institute Genome Sequencing Center for Infectious Disease"/>
            <person name="Wu L."/>
            <person name="Ma J."/>
        </authorList>
    </citation>
    <scope>NUCLEOTIDE SEQUENCE [LARGE SCALE GENOMIC DNA]</scope>
    <source>
        <strain evidence="1 2">JCM 11813</strain>
    </source>
</reference>
<evidence type="ECO:0000313" key="2">
    <source>
        <dbReference type="Proteomes" id="UP001499979"/>
    </source>
</evidence>
<dbReference type="Proteomes" id="UP001499979">
    <property type="component" value="Unassembled WGS sequence"/>
</dbReference>
<proteinExistence type="predicted"/>
<dbReference type="EMBL" id="BAAAJE010000006">
    <property type="protein sequence ID" value="GAA1138391.1"/>
    <property type="molecule type" value="Genomic_DNA"/>
</dbReference>
<dbReference type="RefSeq" id="WP_343907138.1">
    <property type="nucleotide sequence ID" value="NZ_BAAAJE010000006.1"/>
</dbReference>
<comment type="caution">
    <text evidence="1">The sequence shown here is derived from an EMBL/GenBank/DDBJ whole genome shotgun (WGS) entry which is preliminary data.</text>
</comment>
<sequence length="139" mass="14910">MAGLEDYVTIDAAAVAEGWRTLTEEQAAAAESLIDRAIPILVSQSPGLLDRLEAATTPPEAVEQVLVQAVRRALQPTFNPDGAKSISKTLEGEYSETVTWDTRALQGGLYFHASELALLAGPARKGRGKAFAINQTPRY</sequence>
<accession>A0ABN1UC29</accession>
<evidence type="ECO:0008006" key="3">
    <source>
        <dbReference type="Google" id="ProtNLM"/>
    </source>
</evidence>
<organism evidence="1 2">
    <name type="scientific">Nocardioides aquiterrae</name>
    <dbReference type="NCBI Taxonomy" id="203799"/>
    <lineage>
        <taxon>Bacteria</taxon>
        <taxon>Bacillati</taxon>
        <taxon>Actinomycetota</taxon>
        <taxon>Actinomycetes</taxon>
        <taxon>Propionibacteriales</taxon>
        <taxon>Nocardioidaceae</taxon>
        <taxon>Nocardioides</taxon>
    </lineage>
</organism>